<organism evidence="15 16">
    <name type="scientific">Paracoccus stylophorae</name>
    <dbReference type="NCBI Taxonomy" id="659350"/>
    <lineage>
        <taxon>Bacteria</taxon>
        <taxon>Pseudomonadati</taxon>
        <taxon>Pseudomonadota</taxon>
        <taxon>Alphaproteobacteria</taxon>
        <taxon>Rhodobacterales</taxon>
        <taxon>Paracoccaceae</taxon>
        <taxon>Paracoccus</taxon>
    </lineage>
</organism>
<comment type="subcellular location">
    <subcellularLocation>
        <location evidence="1 13">Cytoplasm</location>
    </subcellularLocation>
</comment>
<keyword evidence="16" id="KW-1185">Reference proteome</keyword>
<keyword evidence="8 13" id="KW-0548">Nucleotidyltransferase</keyword>
<evidence type="ECO:0000256" key="8">
    <source>
        <dbReference type="ARBA" id="ARBA00022695"/>
    </source>
</evidence>
<dbReference type="EC" id="2.7.7.87" evidence="3 13"/>
<evidence type="ECO:0000259" key="14">
    <source>
        <dbReference type="PROSITE" id="PS51163"/>
    </source>
</evidence>
<dbReference type="Gene3D" id="3.90.870.10">
    <property type="entry name" value="DHBP synthase"/>
    <property type="match status" value="1"/>
</dbReference>
<dbReference type="PROSITE" id="PS51163">
    <property type="entry name" value="YRDC"/>
    <property type="match status" value="1"/>
</dbReference>
<dbReference type="InterPro" id="IPR050156">
    <property type="entry name" value="TC-AMP_synthase_SUA5"/>
</dbReference>
<dbReference type="RefSeq" id="WP_272859503.1">
    <property type="nucleotide sequence ID" value="NZ_CP067134.1"/>
</dbReference>
<dbReference type="NCBIfam" id="TIGR00057">
    <property type="entry name" value="L-threonylcarbamoyladenylate synthase"/>
    <property type="match status" value="1"/>
</dbReference>
<sequence length="316" mass="32315">MQTERLTADRPGLTRAAALLAAGECVAIPTETVYGLAADARDGRAVARIYAAKDRPAFNPLIVHVADLDAARRIAAFDDAALMLASAFWPGALTLVLPLRPEAGIAPLVGAGLPTIGLRVPAHAAAQALLRRFGGPLAAPSANASGRISPTCADHVLDPDGGLAGRIAAVLDAGPCPVGVESTIIGWPGGRATLLRPGGIPAEAIEAALDAPLARLATDAETPTAPGQLSSHYAPNAPLRLNAAAPRPDETFIAFGTPGPLSLSPSGDLVQAAANLFDTLRRADRQGRPIAVAPIPDRGLGRAINDRLRRAAAPRD</sequence>
<name>A0ABY7SWJ6_9RHOB</name>
<evidence type="ECO:0000256" key="2">
    <source>
        <dbReference type="ARBA" id="ARBA00007663"/>
    </source>
</evidence>
<evidence type="ECO:0000256" key="7">
    <source>
        <dbReference type="ARBA" id="ARBA00022694"/>
    </source>
</evidence>
<dbReference type="InterPro" id="IPR038385">
    <property type="entry name" value="Sua5/YwlC_C"/>
</dbReference>
<accession>A0ABY7SWJ6</accession>
<comment type="similarity">
    <text evidence="2 13">Belongs to the SUA5 family.</text>
</comment>
<dbReference type="EMBL" id="CP067134">
    <property type="protein sequence ID" value="WCR11399.1"/>
    <property type="molecule type" value="Genomic_DNA"/>
</dbReference>
<evidence type="ECO:0000256" key="3">
    <source>
        <dbReference type="ARBA" id="ARBA00012584"/>
    </source>
</evidence>
<proteinExistence type="inferred from homology"/>
<dbReference type="InterPro" id="IPR010923">
    <property type="entry name" value="T(6)A37_SUA5"/>
</dbReference>
<dbReference type="PIRSF" id="PIRSF004930">
    <property type="entry name" value="Tln_factor_SUA5"/>
    <property type="match status" value="1"/>
</dbReference>
<keyword evidence="10 13" id="KW-0067">ATP-binding</keyword>
<keyword evidence="7 13" id="KW-0819">tRNA processing</keyword>
<evidence type="ECO:0000313" key="16">
    <source>
        <dbReference type="Proteomes" id="UP001218412"/>
    </source>
</evidence>
<dbReference type="InterPro" id="IPR005145">
    <property type="entry name" value="Sua5_C"/>
</dbReference>
<keyword evidence="5 13" id="KW-0963">Cytoplasm</keyword>
<keyword evidence="6 13" id="KW-0808">Transferase</keyword>
<evidence type="ECO:0000256" key="9">
    <source>
        <dbReference type="ARBA" id="ARBA00022741"/>
    </source>
</evidence>
<evidence type="ECO:0000256" key="11">
    <source>
        <dbReference type="ARBA" id="ARBA00029774"/>
    </source>
</evidence>
<dbReference type="PANTHER" id="PTHR17490">
    <property type="entry name" value="SUA5"/>
    <property type="match status" value="1"/>
</dbReference>
<comment type="function">
    <text evidence="13">Required for the formation of a threonylcarbamoyl group on adenosine at position 37 (t(6)A37) in tRNAs that read codons beginning with adenine.</text>
</comment>
<keyword evidence="9 13" id="KW-0547">Nucleotide-binding</keyword>
<evidence type="ECO:0000313" key="15">
    <source>
        <dbReference type="EMBL" id="WCR11399.1"/>
    </source>
</evidence>
<protein>
    <recommendedName>
        <fullName evidence="4 13">Threonylcarbamoyl-AMP synthase</fullName>
        <shortName evidence="13">TC-AMP synthase</shortName>
        <ecNumber evidence="3 13">2.7.7.87</ecNumber>
    </recommendedName>
    <alternativeName>
        <fullName evidence="11 13">L-threonylcarbamoyladenylate synthase</fullName>
    </alternativeName>
</protein>
<dbReference type="InterPro" id="IPR017945">
    <property type="entry name" value="DHBP_synth_RibB-like_a/b_dom"/>
</dbReference>
<dbReference type="Pfam" id="PF03481">
    <property type="entry name" value="Sua5_C"/>
    <property type="match status" value="1"/>
</dbReference>
<dbReference type="Pfam" id="PF01300">
    <property type="entry name" value="Sua5_yciO_yrdC"/>
    <property type="match status" value="1"/>
</dbReference>
<dbReference type="Gene3D" id="3.40.50.11030">
    <property type="entry name" value="Threonylcarbamoyl-AMP synthase, C-terminal domain"/>
    <property type="match status" value="1"/>
</dbReference>
<evidence type="ECO:0000256" key="12">
    <source>
        <dbReference type="ARBA" id="ARBA00048366"/>
    </source>
</evidence>
<evidence type="ECO:0000256" key="6">
    <source>
        <dbReference type="ARBA" id="ARBA00022679"/>
    </source>
</evidence>
<evidence type="ECO:0000256" key="10">
    <source>
        <dbReference type="ARBA" id="ARBA00022840"/>
    </source>
</evidence>
<evidence type="ECO:0000256" key="1">
    <source>
        <dbReference type="ARBA" id="ARBA00004496"/>
    </source>
</evidence>
<dbReference type="Proteomes" id="UP001218412">
    <property type="component" value="Chromosome"/>
</dbReference>
<evidence type="ECO:0000256" key="4">
    <source>
        <dbReference type="ARBA" id="ARBA00015492"/>
    </source>
</evidence>
<dbReference type="PANTHER" id="PTHR17490:SF16">
    <property type="entry name" value="THREONYLCARBAMOYL-AMP SYNTHASE"/>
    <property type="match status" value="1"/>
</dbReference>
<feature type="domain" description="YrdC-like" evidence="14">
    <location>
        <begin position="10"/>
        <end position="200"/>
    </location>
</feature>
<dbReference type="SUPFAM" id="SSF55821">
    <property type="entry name" value="YrdC/RibB"/>
    <property type="match status" value="1"/>
</dbReference>
<comment type="catalytic activity">
    <reaction evidence="12 13">
        <text>L-threonine + hydrogencarbonate + ATP = L-threonylcarbamoyladenylate + diphosphate + H2O</text>
        <dbReference type="Rhea" id="RHEA:36407"/>
        <dbReference type="ChEBI" id="CHEBI:15377"/>
        <dbReference type="ChEBI" id="CHEBI:17544"/>
        <dbReference type="ChEBI" id="CHEBI:30616"/>
        <dbReference type="ChEBI" id="CHEBI:33019"/>
        <dbReference type="ChEBI" id="CHEBI:57926"/>
        <dbReference type="ChEBI" id="CHEBI:73682"/>
        <dbReference type="EC" id="2.7.7.87"/>
    </reaction>
</comment>
<gene>
    <name evidence="15" type="ORF">JHW45_03060</name>
</gene>
<evidence type="ECO:0000256" key="13">
    <source>
        <dbReference type="PIRNR" id="PIRNR004930"/>
    </source>
</evidence>
<dbReference type="InterPro" id="IPR006070">
    <property type="entry name" value="Sua5-like_dom"/>
</dbReference>
<reference evidence="15 16" key="1">
    <citation type="submission" date="2021-01" db="EMBL/GenBank/DDBJ databases">
        <title>Biogeographic distribution of Paracoccus.</title>
        <authorList>
            <person name="Hollensteiner J."/>
            <person name="Leineberger J."/>
            <person name="Brinkhoff T."/>
            <person name="Daniel R."/>
        </authorList>
    </citation>
    <scope>NUCLEOTIDE SEQUENCE [LARGE SCALE GENOMIC DNA]</scope>
    <source>
        <strain evidence="15 16">LMG25392</strain>
    </source>
</reference>
<evidence type="ECO:0000256" key="5">
    <source>
        <dbReference type="ARBA" id="ARBA00022490"/>
    </source>
</evidence>